<evidence type="ECO:0000313" key="6">
    <source>
        <dbReference type="EMBL" id="MBC8609673.1"/>
    </source>
</evidence>
<gene>
    <name evidence="6" type="ORF">H8702_00880</name>
</gene>
<dbReference type="Gene3D" id="3.30.450.40">
    <property type="match status" value="1"/>
</dbReference>
<dbReference type="EMBL" id="JACRTL010000001">
    <property type="protein sequence ID" value="MBC8609673.1"/>
    <property type="molecule type" value="Genomic_DNA"/>
</dbReference>
<dbReference type="RefSeq" id="WP_187536138.1">
    <property type="nucleotide sequence ID" value="NZ_JACRTL010000001.1"/>
</dbReference>
<dbReference type="AlphaFoldDB" id="A0A8J6TTC3"/>
<feature type="domain" description="HTH iclR-type" evidence="4">
    <location>
        <begin position="11"/>
        <end position="73"/>
    </location>
</feature>
<keyword evidence="1" id="KW-0805">Transcription regulation</keyword>
<dbReference type="InterPro" id="IPR005471">
    <property type="entry name" value="Tscrpt_reg_IclR_N"/>
</dbReference>
<protein>
    <submittedName>
        <fullName evidence="6">IclR family transcriptional regulator</fullName>
    </submittedName>
</protein>
<keyword evidence="2" id="KW-0238">DNA-binding</keyword>
<evidence type="ECO:0000256" key="3">
    <source>
        <dbReference type="ARBA" id="ARBA00023163"/>
    </source>
</evidence>
<dbReference type="InterPro" id="IPR050707">
    <property type="entry name" value="HTH_MetabolicPath_Reg"/>
</dbReference>
<dbReference type="InterPro" id="IPR036390">
    <property type="entry name" value="WH_DNA-bd_sf"/>
</dbReference>
<dbReference type="InterPro" id="IPR036388">
    <property type="entry name" value="WH-like_DNA-bd_sf"/>
</dbReference>
<evidence type="ECO:0000256" key="2">
    <source>
        <dbReference type="ARBA" id="ARBA00023125"/>
    </source>
</evidence>
<feature type="domain" description="IclR-ED" evidence="5">
    <location>
        <begin position="74"/>
        <end position="258"/>
    </location>
</feature>
<keyword evidence="7" id="KW-1185">Reference proteome</keyword>
<dbReference type="InterPro" id="IPR014757">
    <property type="entry name" value="Tscrpt_reg_IclR_C"/>
</dbReference>
<dbReference type="SMART" id="SM00346">
    <property type="entry name" value="HTH_ICLR"/>
    <property type="match status" value="1"/>
</dbReference>
<dbReference type="InterPro" id="IPR029016">
    <property type="entry name" value="GAF-like_dom_sf"/>
</dbReference>
<proteinExistence type="predicted"/>
<evidence type="ECO:0000259" key="4">
    <source>
        <dbReference type="PROSITE" id="PS51077"/>
    </source>
</evidence>
<organism evidence="6 7">
    <name type="scientific">Massiliimalia timonensis</name>
    <dbReference type="NCBI Taxonomy" id="1987501"/>
    <lineage>
        <taxon>Bacteria</taxon>
        <taxon>Bacillati</taxon>
        <taxon>Bacillota</taxon>
        <taxon>Clostridia</taxon>
        <taxon>Eubacteriales</taxon>
        <taxon>Oscillospiraceae</taxon>
        <taxon>Massiliimalia</taxon>
    </lineage>
</organism>
<dbReference type="SUPFAM" id="SSF55781">
    <property type="entry name" value="GAF domain-like"/>
    <property type="match status" value="1"/>
</dbReference>
<dbReference type="Pfam" id="PF01614">
    <property type="entry name" value="IclR_C"/>
    <property type="match status" value="1"/>
</dbReference>
<dbReference type="GO" id="GO:0045892">
    <property type="term" value="P:negative regulation of DNA-templated transcription"/>
    <property type="evidence" value="ECO:0007669"/>
    <property type="project" value="TreeGrafter"/>
</dbReference>
<reference evidence="6" key="1">
    <citation type="submission" date="2020-08" db="EMBL/GenBank/DDBJ databases">
        <title>Genome public.</title>
        <authorList>
            <person name="Liu C."/>
            <person name="Sun Q."/>
        </authorList>
    </citation>
    <scope>NUCLEOTIDE SEQUENCE</scope>
    <source>
        <strain evidence="6">NSJ-15</strain>
    </source>
</reference>
<sequence>MKQSDKPTAKNYSAEKTMRMIELLARNRNPMRLQDIAQALGSNSSTVLRFLVSLMGCGYVAQNPATLQYYLTFKICSVANMVSEEIRLFDISQAYMKQISERFGESVCLAIEENMTVVYIGFISGPDQMLRTMQRIGSRAPMHCTGVGKLLLLDHDEGYINKLIAEKGLPSFTEKTIVSKGQLMETLQIVRKNQYAFDNEECEIGARCIAVPIRDYTQKIIAGLSVTGPIFRMTDEKIQKNLSFLIQTADKLSKLLGSNILIRSQN</sequence>
<dbReference type="GO" id="GO:0003700">
    <property type="term" value="F:DNA-binding transcription factor activity"/>
    <property type="evidence" value="ECO:0007669"/>
    <property type="project" value="TreeGrafter"/>
</dbReference>
<dbReference type="PROSITE" id="PS51078">
    <property type="entry name" value="ICLR_ED"/>
    <property type="match status" value="1"/>
</dbReference>
<evidence type="ECO:0000313" key="7">
    <source>
        <dbReference type="Proteomes" id="UP000632659"/>
    </source>
</evidence>
<dbReference type="PANTHER" id="PTHR30136:SF35">
    <property type="entry name" value="HTH-TYPE TRANSCRIPTIONAL REGULATOR RV1719"/>
    <property type="match status" value="1"/>
</dbReference>
<dbReference type="Proteomes" id="UP000632659">
    <property type="component" value="Unassembled WGS sequence"/>
</dbReference>
<dbReference type="SUPFAM" id="SSF46785">
    <property type="entry name" value="Winged helix' DNA-binding domain"/>
    <property type="match status" value="1"/>
</dbReference>
<name>A0A8J6TTC3_9FIRM</name>
<evidence type="ECO:0000259" key="5">
    <source>
        <dbReference type="PROSITE" id="PS51078"/>
    </source>
</evidence>
<evidence type="ECO:0000256" key="1">
    <source>
        <dbReference type="ARBA" id="ARBA00023015"/>
    </source>
</evidence>
<dbReference type="Gene3D" id="1.10.10.10">
    <property type="entry name" value="Winged helix-like DNA-binding domain superfamily/Winged helix DNA-binding domain"/>
    <property type="match status" value="1"/>
</dbReference>
<keyword evidence="3" id="KW-0804">Transcription</keyword>
<dbReference type="Pfam" id="PF09339">
    <property type="entry name" value="HTH_IclR"/>
    <property type="match status" value="1"/>
</dbReference>
<comment type="caution">
    <text evidence="6">The sequence shown here is derived from an EMBL/GenBank/DDBJ whole genome shotgun (WGS) entry which is preliminary data.</text>
</comment>
<dbReference type="PANTHER" id="PTHR30136">
    <property type="entry name" value="HELIX-TURN-HELIX TRANSCRIPTIONAL REGULATOR, ICLR FAMILY"/>
    <property type="match status" value="1"/>
</dbReference>
<accession>A0A8J6TTC3</accession>
<dbReference type="GO" id="GO:0003677">
    <property type="term" value="F:DNA binding"/>
    <property type="evidence" value="ECO:0007669"/>
    <property type="project" value="UniProtKB-KW"/>
</dbReference>
<dbReference type="PROSITE" id="PS51077">
    <property type="entry name" value="HTH_ICLR"/>
    <property type="match status" value="1"/>
</dbReference>